<sequence length="494" mass="54243">MPLASSSRAVGSKKNRDSALKMGKNASDPSEDRTKDPGQANVLYVSLNYMKPNLVQWNKDVIWAVNWMKDVQECPAMKIKTSTEHIGEDISMELDVKFSLYMEPNFTSRYLTSIINHPVIITAYDATNAKSATKGGTKSTGEVLGVACLDILPLFWPNQPISAVKSSSPRPLSKPLSPVDPDIPEQERPLPKVPDREIRAELTLEPKDGHRGAELVTPMNKVRLGLSALLHLEYPIPESLSLVNILTIVIESAYNLPAPLSNPESNFTTLHYSLGLTLPLVEAESVTSLASNTNKSKSSSLTGRDEEHSREPVHLTLEYTGHASTAPDPVGQAKWRAVEDLIPGRARYAPIRLDGDFEDVKYGDTVAPQVRHRNHIQWNQMSRVWLTHAAEDAVREQIAAFGAWPIETLISTNPSANDARKKAGEDRKAGRSMANTGGGNLISAKKAVVDPGLLPMTFLALADLSDLIHPGLRRTRVLATFQGHNFLSFLGLYN</sequence>
<accession>A0A3Q0J1B4</accession>
<organism evidence="4 5">
    <name type="scientific">Diaphorina citri</name>
    <name type="common">Asian citrus psyllid</name>
    <dbReference type="NCBI Taxonomy" id="121845"/>
    <lineage>
        <taxon>Eukaryota</taxon>
        <taxon>Metazoa</taxon>
        <taxon>Ecdysozoa</taxon>
        <taxon>Arthropoda</taxon>
        <taxon>Hexapoda</taxon>
        <taxon>Insecta</taxon>
        <taxon>Pterygota</taxon>
        <taxon>Neoptera</taxon>
        <taxon>Paraneoptera</taxon>
        <taxon>Hemiptera</taxon>
        <taxon>Sternorrhyncha</taxon>
        <taxon>Psylloidea</taxon>
        <taxon>Psyllidae</taxon>
        <taxon>Diaphorininae</taxon>
        <taxon>Diaphorina</taxon>
    </lineage>
</organism>
<feature type="region of interest" description="Disordered" evidence="3">
    <location>
        <begin position="1"/>
        <end position="37"/>
    </location>
</feature>
<feature type="region of interest" description="Disordered" evidence="3">
    <location>
        <begin position="163"/>
        <end position="190"/>
    </location>
</feature>
<keyword evidence="4" id="KW-1185">Reference proteome</keyword>
<dbReference type="GO" id="GO:0060271">
    <property type="term" value="P:cilium assembly"/>
    <property type="evidence" value="ECO:0007669"/>
    <property type="project" value="TreeGrafter"/>
</dbReference>
<dbReference type="GO" id="GO:0003341">
    <property type="term" value="P:cilium movement"/>
    <property type="evidence" value="ECO:0007669"/>
    <property type="project" value="TreeGrafter"/>
</dbReference>
<feature type="compositionally biased region" description="Low complexity" evidence="3">
    <location>
        <begin position="165"/>
        <end position="177"/>
    </location>
</feature>
<feature type="compositionally biased region" description="Basic and acidic residues" evidence="3">
    <location>
        <begin position="418"/>
        <end position="429"/>
    </location>
</feature>
<dbReference type="PANTHER" id="PTHR44314:SF1">
    <property type="entry name" value="CILIA- AND FLAGELLA-ASSOCIATED PROTEIN 70"/>
    <property type="match status" value="1"/>
</dbReference>
<reference evidence="5" key="1">
    <citation type="submission" date="2025-08" db="UniProtKB">
        <authorList>
            <consortium name="RefSeq"/>
        </authorList>
    </citation>
    <scope>IDENTIFICATION</scope>
</reference>
<dbReference type="PANTHER" id="PTHR44314">
    <property type="entry name" value="CILIA- AND FLAGELLA-ASSOCIATED PROTEIN 70"/>
    <property type="match status" value="1"/>
</dbReference>
<protein>
    <submittedName>
        <fullName evidence="5">Uncharacterized protein LOC103513163</fullName>
    </submittedName>
</protein>
<dbReference type="PaxDb" id="121845-A0A3Q0J1B4"/>
<dbReference type="InterPro" id="IPR052628">
    <property type="entry name" value="CFAP70"/>
</dbReference>
<evidence type="ECO:0000256" key="1">
    <source>
        <dbReference type="ARBA" id="ARBA00022737"/>
    </source>
</evidence>
<keyword evidence="1" id="KW-0677">Repeat</keyword>
<evidence type="ECO:0000256" key="2">
    <source>
        <dbReference type="ARBA" id="ARBA00022803"/>
    </source>
</evidence>
<name>A0A3Q0J1B4_DIACI</name>
<proteinExistence type="predicted"/>
<feature type="region of interest" description="Disordered" evidence="3">
    <location>
        <begin position="288"/>
        <end position="311"/>
    </location>
</feature>
<keyword evidence="2" id="KW-0802">TPR repeat</keyword>
<dbReference type="KEGG" id="dci:103513163"/>
<dbReference type="Proteomes" id="UP000079169">
    <property type="component" value="Unplaced"/>
</dbReference>
<gene>
    <name evidence="5" type="primary">LOC103513163</name>
</gene>
<dbReference type="GO" id="GO:0031514">
    <property type="term" value="C:motile cilium"/>
    <property type="evidence" value="ECO:0007669"/>
    <property type="project" value="TreeGrafter"/>
</dbReference>
<evidence type="ECO:0000256" key="3">
    <source>
        <dbReference type="SAM" id="MobiDB-lite"/>
    </source>
</evidence>
<dbReference type="GeneID" id="103513163"/>
<dbReference type="AlphaFoldDB" id="A0A3Q0J1B4"/>
<dbReference type="RefSeq" id="XP_026682241.1">
    <property type="nucleotide sequence ID" value="XM_026826440.1"/>
</dbReference>
<feature type="compositionally biased region" description="Low complexity" evidence="3">
    <location>
        <begin position="288"/>
        <end position="301"/>
    </location>
</feature>
<feature type="region of interest" description="Disordered" evidence="3">
    <location>
        <begin position="414"/>
        <end position="434"/>
    </location>
</feature>
<dbReference type="GO" id="GO:0070062">
    <property type="term" value="C:extracellular exosome"/>
    <property type="evidence" value="ECO:0007669"/>
    <property type="project" value="TreeGrafter"/>
</dbReference>
<evidence type="ECO:0000313" key="4">
    <source>
        <dbReference type="Proteomes" id="UP000079169"/>
    </source>
</evidence>
<evidence type="ECO:0000313" key="5">
    <source>
        <dbReference type="RefSeq" id="XP_026682241.1"/>
    </source>
</evidence>